<feature type="transmembrane region" description="Helical" evidence="8">
    <location>
        <begin position="12"/>
        <end position="30"/>
    </location>
</feature>
<feature type="transmembrane region" description="Helical" evidence="8">
    <location>
        <begin position="36"/>
        <end position="54"/>
    </location>
</feature>
<dbReference type="Proteomes" id="UP000626844">
    <property type="component" value="Unassembled WGS sequence"/>
</dbReference>
<keyword evidence="5 8" id="KW-0812">Transmembrane</keyword>
<evidence type="ECO:0000256" key="2">
    <source>
        <dbReference type="ARBA" id="ARBA00007998"/>
    </source>
</evidence>
<dbReference type="EMBL" id="JACXAI010000015">
    <property type="protein sequence ID" value="MBD1381132.1"/>
    <property type="molecule type" value="Genomic_DNA"/>
</dbReference>
<evidence type="ECO:0000256" key="3">
    <source>
        <dbReference type="ARBA" id="ARBA00022448"/>
    </source>
</evidence>
<comment type="caution">
    <text evidence="9">The sequence shown here is derived from an EMBL/GenBank/DDBJ whole genome shotgun (WGS) entry which is preliminary data.</text>
</comment>
<accession>A0A926NNB8</accession>
<feature type="transmembrane region" description="Helical" evidence="8">
    <location>
        <begin position="268"/>
        <end position="293"/>
    </location>
</feature>
<dbReference type="GO" id="GO:0016020">
    <property type="term" value="C:membrane"/>
    <property type="evidence" value="ECO:0007669"/>
    <property type="project" value="UniProtKB-SubCell"/>
</dbReference>
<evidence type="ECO:0000256" key="7">
    <source>
        <dbReference type="ARBA" id="ARBA00023136"/>
    </source>
</evidence>
<keyword evidence="7 8" id="KW-0472">Membrane</keyword>
<dbReference type="PANTHER" id="PTHR34975">
    <property type="entry name" value="SPORE GERMINATION PROTEIN A2"/>
    <property type="match status" value="1"/>
</dbReference>
<feature type="transmembrane region" description="Helical" evidence="8">
    <location>
        <begin position="338"/>
        <end position="358"/>
    </location>
</feature>
<keyword evidence="4" id="KW-0309">Germination</keyword>
<feature type="transmembrane region" description="Helical" evidence="8">
    <location>
        <begin position="74"/>
        <end position="92"/>
    </location>
</feature>
<evidence type="ECO:0000256" key="8">
    <source>
        <dbReference type="SAM" id="Phobius"/>
    </source>
</evidence>
<evidence type="ECO:0000313" key="9">
    <source>
        <dbReference type="EMBL" id="MBD1381132.1"/>
    </source>
</evidence>
<evidence type="ECO:0000256" key="1">
    <source>
        <dbReference type="ARBA" id="ARBA00004141"/>
    </source>
</evidence>
<organism evidence="9 10">
    <name type="scientific">Metabacillus arenae</name>
    <dbReference type="NCBI Taxonomy" id="2771434"/>
    <lineage>
        <taxon>Bacteria</taxon>
        <taxon>Bacillati</taxon>
        <taxon>Bacillota</taxon>
        <taxon>Bacilli</taxon>
        <taxon>Bacillales</taxon>
        <taxon>Bacillaceae</taxon>
        <taxon>Metabacillus</taxon>
    </lineage>
</organism>
<dbReference type="NCBIfam" id="TIGR00912">
    <property type="entry name" value="2A0309"/>
    <property type="match status" value="1"/>
</dbReference>
<comment type="similarity">
    <text evidence="2">Belongs to the amino acid-polyamine-organocation (APC) superfamily. Spore germination protein (SGP) (TC 2.A.3.9) family.</text>
</comment>
<dbReference type="GO" id="GO:0009847">
    <property type="term" value="P:spore germination"/>
    <property type="evidence" value="ECO:0007669"/>
    <property type="project" value="InterPro"/>
</dbReference>
<dbReference type="AlphaFoldDB" id="A0A926NNB8"/>
<feature type="transmembrane region" description="Helical" evidence="8">
    <location>
        <begin position="104"/>
        <end position="131"/>
    </location>
</feature>
<evidence type="ECO:0000256" key="5">
    <source>
        <dbReference type="ARBA" id="ARBA00022692"/>
    </source>
</evidence>
<evidence type="ECO:0000256" key="4">
    <source>
        <dbReference type="ARBA" id="ARBA00022544"/>
    </source>
</evidence>
<gene>
    <name evidence="9" type="ORF">IC621_12905</name>
</gene>
<dbReference type="InterPro" id="IPR004761">
    <property type="entry name" value="Spore_GerAB"/>
</dbReference>
<reference evidence="9" key="1">
    <citation type="submission" date="2020-09" db="EMBL/GenBank/DDBJ databases">
        <title>A novel bacterium of genus Bacillus, isolated from South China Sea.</title>
        <authorList>
            <person name="Huang H."/>
            <person name="Mo K."/>
            <person name="Hu Y."/>
        </authorList>
    </citation>
    <scope>NUCLEOTIDE SEQUENCE</scope>
    <source>
        <strain evidence="9">IB182487</strain>
    </source>
</reference>
<name>A0A926NNB8_9BACI</name>
<evidence type="ECO:0000256" key="6">
    <source>
        <dbReference type="ARBA" id="ARBA00022989"/>
    </source>
</evidence>
<proteinExistence type="inferred from homology"/>
<evidence type="ECO:0000313" key="10">
    <source>
        <dbReference type="Proteomes" id="UP000626844"/>
    </source>
</evidence>
<protein>
    <submittedName>
        <fullName evidence="9">GerAB/ArcD/ProY family transporter</fullName>
    </submittedName>
</protein>
<dbReference type="PANTHER" id="PTHR34975:SF2">
    <property type="entry name" value="SPORE GERMINATION PROTEIN A2"/>
    <property type="match status" value="1"/>
</dbReference>
<feature type="transmembrane region" description="Helical" evidence="8">
    <location>
        <begin position="218"/>
        <end position="238"/>
    </location>
</feature>
<comment type="subcellular location">
    <subcellularLocation>
        <location evidence="1">Membrane</location>
        <topology evidence="1">Multi-pass membrane protein</topology>
    </subcellularLocation>
</comment>
<keyword evidence="6 8" id="KW-1133">Transmembrane helix</keyword>
<feature type="transmembrane region" description="Helical" evidence="8">
    <location>
        <begin position="305"/>
        <end position="323"/>
    </location>
</feature>
<feature type="transmembrane region" description="Helical" evidence="8">
    <location>
        <begin position="185"/>
        <end position="206"/>
    </location>
</feature>
<dbReference type="RefSeq" id="WP_191158722.1">
    <property type="nucleotide sequence ID" value="NZ_JACXAI010000015.1"/>
</dbReference>
<feature type="transmembrane region" description="Helical" evidence="8">
    <location>
        <begin position="143"/>
        <end position="165"/>
    </location>
</feature>
<keyword evidence="3" id="KW-0813">Transport</keyword>
<keyword evidence="10" id="KW-1185">Reference proteome</keyword>
<dbReference type="Pfam" id="PF03845">
    <property type="entry name" value="Spore_permease"/>
    <property type="match status" value="1"/>
</dbReference>
<sequence>MEQKKISSLQLFYVIVGFEVGNTVIFALGVGANRDAWLSIVVGMLCGLVLMFVYTKLSAYYPGDTLIQMIPKIIGKYLGFPINLIYIFYFVFLCSSACRNFGELIIGTILTKTPIVVVIGSFMVLVIYCLRGGVEAFGRMGEVVFPVYMFAIVLVWVLLLSVEQFNMNNLTPVGGNGVKPIVKEAFPHTIVTFGETIIILMFFPFLNNKQHARKIGMAVIMLGGILLIVNTIMIMSVLGPEIYSKVNFPLLSATRQVSIADFLERFDALIILLMVAGVFFKVGGWTYGAAVGIAQIFNVKDHRSILISIGTIIIPLAILHASSDVEHFLEVGRKFLNMYFHMLTQIIFPVLLLFIAFIRKKFNLENSSV</sequence>